<name>A0ABR0LVI0_9PEZI</name>
<dbReference type="EMBL" id="JAVRRA010010718">
    <property type="protein sequence ID" value="KAK5241282.1"/>
    <property type="molecule type" value="Genomic_DNA"/>
</dbReference>
<reference evidence="1 2" key="1">
    <citation type="submission" date="2023-08" db="EMBL/GenBank/DDBJ databases">
        <title>Black Yeasts Isolated from many extreme environments.</title>
        <authorList>
            <person name="Coleine C."/>
            <person name="Stajich J.E."/>
            <person name="Selbmann L."/>
        </authorList>
    </citation>
    <scope>NUCLEOTIDE SEQUENCE [LARGE SCALE GENOMIC DNA]</scope>
    <source>
        <strain evidence="1 2">CCFEE 536</strain>
    </source>
</reference>
<evidence type="ECO:0000313" key="2">
    <source>
        <dbReference type="Proteomes" id="UP001357485"/>
    </source>
</evidence>
<gene>
    <name evidence="1" type="ORF">LTR16_009541</name>
</gene>
<proteinExistence type="predicted"/>
<accession>A0ABR0LVI0</accession>
<evidence type="ECO:0008006" key="3">
    <source>
        <dbReference type="Google" id="ProtNLM"/>
    </source>
</evidence>
<feature type="non-terminal residue" evidence="1">
    <location>
        <position position="100"/>
    </location>
</feature>
<sequence length="100" mass="10965">MLDLLASHADGKVSTEQHARLCQYLLPQPTSGSTVLQPKLLFAVDPETGEPLNACLSPETKTQLQQLAISRQLANVRITELSDDGEEEALDYTSEKLNND</sequence>
<organism evidence="1 2">
    <name type="scientific">Cryomyces antarcticus</name>
    <dbReference type="NCBI Taxonomy" id="329879"/>
    <lineage>
        <taxon>Eukaryota</taxon>
        <taxon>Fungi</taxon>
        <taxon>Dikarya</taxon>
        <taxon>Ascomycota</taxon>
        <taxon>Pezizomycotina</taxon>
        <taxon>Dothideomycetes</taxon>
        <taxon>Dothideomycetes incertae sedis</taxon>
        <taxon>Cryomyces</taxon>
    </lineage>
</organism>
<comment type="caution">
    <text evidence="1">The sequence shown here is derived from an EMBL/GenBank/DDBJ whole genome shotgun (WGS) entry which is preliminary data.</text>
</comment>
<keyword evidence="2" id="KW-1185">Reference proteome</keyword>
<evidence type="ECO:0000313" key="1">
    <source>
        <dbReference type="EMBL" id="KAK5241282.1"/>
    </source>
</evidence>
<protein>
    <recommendedName>
        <fullName evidence="3">ADF-H domain-containing protein</fullName>
    </recommendedName>
</protein>
<dbReference type="Proteomes" id="UP001357485">
    <property type="component" value="Unassembled WGS sequence"/>
</dbReference>